<protein>
    <submittedName>
        <fullName evidence="2">Uncharacterized protein</fullName>
    </submittedName>
</protein>
<feature type="region of interest" description="Disordered" evidence="1">
    <location>
        <begin position="12"/>
        <end position="50"/>
    </location>
</feature>
<dbReference type="AlphaFoldDB" id="A0A645CBL3"/>
<proteinExistence type="predicted"/>
<evidence type="ECO:0000313" key="2">
    <source>
        <dbReference type="EMBL" id="MPM74323.1"/>
    </source>
</evidence>
<gene>
    <name evidence="2" type="ORF">SDC9_121310</name>
</gene>
<reference evidence="2" key="1">
    <citation type="submission" date="2019-08" db="EMBL/GenBank/DDBJ databases">
        <authorList>
            <person name="Kucharzyk K."/>
            <person name="Murdoch R.W."/>
            <person name="Higgins S."/>
            <person name="Loffler F."/>
        </authorList>
    </citation>
    <scope>NUCLEOTIDE SEQUENCE</scope>
</reference>
<dbReference type="EMBL" id="VSSQ01025885">
    <property type="protein sequence ID" value="MPM74323.1"/>
    <property type="molecule type" value="Genomic_DNA"/>
</dbReference>
<name>A0A645CBL3_9ZZZZ</name>
<accession>A0A645CBL3</accession>
<sequence length="74" mass="7891">MGGAGNTVLLFAEQAGHLQPHPLPQHLHAQRRMPAGAGQQGRGGSQLKYIPRDDDRLTAGRADIGQGTANFLQH</sequence>
<evidence type="ECO:0000256" key="1">
    <source>
        <dbReference type="SAM" id="MobiDB-lite"/>
    </source>
</evidence>
<organism evidence="2">
    <name type="scientific">bioreactor metagenome</name>
    <dbReference type="NCBI Taxonomy" id="1076179"/>
    <lineage>
        <taxon>unclassified sequences</taxon>
        <taxon>metagenomes</taxon>
        <taxon>ecological metagenomes</taxon>
    </lineage>
</organism>
<feature type="compositionally biased region" description="Low complexity" evidence="1">
    <location>
        <begin position="17"/>
        <end position="37"/>
    </location>
</feature>
<comment type="caution">
    <text evidence="2">The sequence shown here is derived from an EMBL/GenBank/DDBJ whole genome shotgun (WGS) entry which is preliminary data.</text>
</comment>